<dbReference type="STRING" id="858619.CVAR_1238"/>
<dbReference type="InterPro" id="IPR013595">
    <property type="entry name" value="Pept_S33_TAP-like_C"/>
</dbReference>
<reference evidence="7 8" key="1">
    <citation type="journal article" date="2011" name="BMC Genomics">
        <title>Complete genome sequence of Corynebacterium variabile DSM 44702 isolated from the surface of smear-ripened cheeses and insights into cheese ripening and flavor generation.</title>
        <authorList>
            <person name="Schroeder J."/>
            <person name="Maus I."/>
            <person name="Trost E."/>
            <person name="Tauch A."/>
        </authorList>
    </citation>
    <scope>NUCLEOTIDE SEQUENCE [LARGE SCALE GENOMIC DNA]</scope>
    <source>
        <strain evidence="8">DSM 44702 / JCM 12073 / NCIMB 30131</strain>
    </source>
</reference>
<dbReference type="InterPro" id="IPR029058">
    <property type="entry name" value="AB_hydrolase_fold"/>
</dbReference>
<dbReference type="AlphaFoldDB" id="G0HAI7"/>
<evidence type="ECO:0000259" key="6">
    <source>
        <dbReference type="Pfam" id="PF08386"/>
    </source>
</evidence>
<evidence type="ECO:0000256" key="2">
    <source>
        <dbReference type="ARBA" id="ARBA00022729"/>
    </source>
</evidence>
<name>G0HAI7_CORVD</name>
<keyword evidence="2" id="KW-0732">Signal</keyword>
<dbReference type="SUPFAM" id="SSF53474">
    <property type="entry name" value="alpha/beta-Hydrolases"/>
    <property type="match status" value="1"/>
</dbReference>
<sequence length="539" mass="56782">MLVWAAQLTERNPVPPRTSLRILLTATLSTALVVPVGTAGADPAGEGPALNWGPCPVGSGAEAPTECAEIEVPRDYSDPDGATISLTMSRVPATGERKGTIAGNPGGPGGDALGMFATSDAGTPEAEGRIALPADVREHYDLLAVEPRGLAWGTPLDCPAPESLFGTAGDILAACESTDPGYASTITTDNTARDLEEARKALGEDRLNLYGVSYGGPLMATYATLFPENTDRVLLDSSGSPDQRWFGLGAARKQARIDGLNAMFAWLAERDEEYHLGTTPLQVYQRWAKVTAGPYGVQMPVTPPSARDDDLSAGSSVLPGELGAQLTDTLVRTQWRAGTLADTTRMMLGDGDAYTGVMSSFSGVVQGLYDQTLWPVIGEQLRDPEAAAAETEAEFSEMEEPSEEQAAASDKLEAQLRTVERAVICNENAVAPDTSLILPTLETRFTGGDLMRYNEDNIASGAFCAGWDATTTPTDISGQALDRAPLNIGYTKDTAVTADGATGMHRAMGGELVTVDGYSHGVLLVEPEKLADKVSAYFA</sequence>
<dbReference type="Gene3D" id="3.40.50.1820">
    <property type="entry name" value="alpha/beta hydrolase"/>
    <property type="match status" value="1"/>
</dbReference>
<dbReference type="GO" id="GO:0016787">
    <property type="term" value="F:hydrolase activity"/>
    <property type="evidence" value="ECO:0007669"/>
    <property type="project" value="UniProtKB-KW"/>
</dbReference>
<dbReference type="eggNOG" id="COG0596">
    <property type="taxonomic scope" value="Bacteria"/>
</dbReference>
<organism evidence="7 8">
    <name type="scientific">Corynebacterium variabile (strain DSM 44702 / CIP 107183 / JCM 12073 / NCIMB 30131)</name>
    <name type="common">Corynebacterium mooreparkense</name>
    <dbReference type="NCBI Taxonomy" id="858619"/>
    <lineage>
        <taxon>Bacteria</taxon>
        <taxon>Bacillati</taxon>
        <taxon>Actinomycetota</taxon>
        <taxon>Actinomycetes</taxon>
        <taxon>Mycobacteriales</taxon>
        <taxon>Corynebacteriaceae</taxon>
        <taxon>Corynebacterium</taxon>
    </lineage>
</organism>
<accession>G0HAI7</accession>
<dbReference type="PANTHER" id="PTHR43248">
    <property type="entry name" value="2-SUCCINYL-6-HYDROXY-2,4-CYCLOHEXADIENE-1-CARBOXYLATE SYNTHASE"/>
    <property type="match status" value="1"/>
</dbReference>
<evidence type="ECO:0000259" key="5">
    <source>
        <dbReference type="Pfam" id="PF00561"/>
    </source>
</evidence>
<evidence type="ECO:0000313" key="7">
    <source>
        <dbReference type="EMBL" id="AEK36594.1"/>
    </source>
</evidence>
<evidence type="ECO:0000256" key="3">
    <source>
        <dbReference type="ARBA" id="ARBA00022801"/>
    </source>
</evidence>
<dbReference type="Pfam" id="PF08386">
    <property type="entry name" value="Abhydrolase_4"/>
    <property type="match status" value="1"/>
</dbReference>
<dbReference type="Proteomes" id="UP000006659">
    <property type="component" value="Chromosome"/>
</dbReference>
<dbReference type="HOGENOM" id="CLU_013364_3_2_11"/>
<feature type="domain" description="AB hydrolase-1" evidence="5">
    <location>
        <begin position="139"/>
        <end position="242"/>
    </location>
</feature>
<feature type="region of interest" description="Disordered" evidence="4">
    <location>
        <begin position="89"/>
        <end position="122"/>
    </location>
</feature>
<evidence type="ECO:0000256" key="1">
    <source>
        <dbReference type="ARBA" id="ARBA00010088"/>
    </source>
</evidence>
<dbReference type="Pfam" id="PF00561">
    <property type="entry name" value="Abhydrolase_1"/>
    <property type="match status" value="1"/>
</dbReference>
<dbReference type="InterPro" id="IPR000073">
    <property type="entry name" value="AB_hydrolase_1"/>
</dbReference>
<dbReference type="KEGG" id="cva:CVAR_1238"/>
<protein>
    <submittedName>
        <fullName evidence="7">Putative secreted protein</fullName>
    </submittedName>
</protein>
<evidence type="ECO:0000313" key="8">
    <source>
        <dbReference type="Proteomes" id="UP000006659"/>
    </source>
</evidence>
<evidence type="ECO:0000256" key="4">
    <source>
        <dbReference type="SAM" id="MobiDB-lite"/>
    </source>
</evidence>
<comment type="similarity">
    <text evidence="1">Belongs to the peptidase S33 family.</text>
</comment>
<dbReference type="InterPro" id="IPR051601">
    <property type="entry name" value="Serine_prot/Carboxylest_S33"/>
</dbReference>
<keyword evidence="3" id="KW-0378">Hydrolase</keyword>
<gene>
    <name evidence="7" type="ordered locus">CVAR_1238</name>
</gene>
<dbReference type="PANTHER" id="PTHR43248:SF29">
    <property type="entry name" value="TRIPEPTIDYL AMINOPEPTIDASE"/>
    <property type="match status" value="1"/>
</dbReference>
<proteinExistence type="inferred from homology"/>
<feature type="domain" description="Peptidase S33 tripeptidyl aminopeptidase-like C-terminal" evidence="6">
    <location>
        <begin position="459"/>
        <end position="538"/>
    </location>
</feature>
<dbReference type="EMBL" id="CP002917">
    <property type="protein sequence ID" value="AEK36594.1"/>
    <property type="molecule type" value="Genomic_DNA"/>
</dbReference>